<gene>
    <name evidence="2" type="ORF">MRATA1EN1_LOCUS24686</name>
</gene>
<keyword evidence="3" id="KW-1185">Reference proteome</keyword>
<accession>A0ABN8ZVG7</accession>
<feature type="transmembrane region" description="Helical" evidence="1">
    <location>
        <begin position="62"/>
        <end position="80"/>
    </location>
</feature>
<keyword evidence="1" id="KW-0812">Transmembrane</keyword>
<keyword evidence="1" id="KW-0472">Membrane</keyword>
<sequence>MVTYEQVQGQDEDLRLQDSALGVGAEPLTRIRIRGFAVNGLFAAPPQPTRLLGGETMVGRNSAIAAGVCGALFIGLLYLLRPQETE</sequence>
<evidence type="ECO:0000313" key="2">
    <source>
        <dbReference type="EMBL" id="CAI9175724.1"/>
    </source>
</evidence>
<keyword evidence="1" id="KW-1133">Transmembrane helix</keyword>
<dbReference type="EMBL" id="OX459941">
    <property type="protein sequence ID" value="CAI9175724.1"/>
    <property type="molecule type" value="Genomic_DNA"/>
</dbReference>
<evidence type="ECO:0000256" key="1">
    <source>
        <dbReference type="SAM" id="Phobius"/>
    </source>
</evidence>
<name>A0ABN8ZVG7_RANTA</name>
<proteinExistence type="predicted"/>
<reference evidence="2" key="1">
    <citation type="submission" date="2023-04" db="EMBL/GenBank/DDBJ databases">
        <authorList>
            <consortium name="ELIXIR-Norway"/>
        </authorList>
    </citation>
    <scope>NUCLEOTIDE SEQUENCE [LARGE SCALE GENOMIC DNA]</scope>
</reference>
<evidence type="ECO:0000313" key="3">
    <source>
        <dbReference type="Proteomes" id="UP001176941"/>
    </source>
</evidence>
<organism evidence="2 3">
    <name type="scientific">Rangifer tarandus platyrhynchus</name>
    <name type="common">Svalbard reindeer</name>
    <dbReference type="NCBI Taxonomy" id="3082113"/>
    <lineage>
        <taxon>Eukaryota</taxon>
        <taxon>Metazoa</taxon>
        <taxon>Chordata</taxon>
        <taxon>Craniata</taxon>
        <taxon>Vertebrata</taxon>
        <taxon>Euteleostomi</taxon>
        <taxon>Mammalia</taxon>
        <taxon>Eutheria</taxon>
        <taxon>Laurasiatheria</taxon>
        <taxon>Artiodactyla</taxon>
        <taxon>Ruminantia</taxon>
        <taxon>Pecora</taxon>
        <taxon>Cervidae</taxon>
        <taxon>Odocoileinae</taxon>
        <taxon>Rangifer</taxon>
    </lineage>
</organism>
<protein>
    <submittedName>
        <fullName evidence="2">Uncharacterized protein</fullName>
    </submittedName>
</protein>
<dbReference type="Proteomes" id="UP001176941">
    <property type="component" value="Chromosome 5"/>
</dbReference>